<keyword evidence="1" id="KW-0418">Kinase</keyword>
<evidence type="ECO:0000256" key="1">
    <source>
        <dbReference type="ARBA" id="ARBA00022527"/>
    </source>
</evidence>
<dbReference type="Proteomes" id="UP001500724">
    <property type="component" value="Unassembled WGS sequence"/>
</dbReference>
<evidence type="ECO:0000313" key="5">
    <source>
        <dbReference type="Proteomes" id="UP001500724"/>
    </source>
</evidence>
<feature type="region of interest" description="Disordered" evidence="2">
    <location>
        <begin position="93"/>
        <end position="157"/>
    </location>
</feature>
<accession>A0ABP3SM90</accession>
<protein>
    <recommendedName>
        <fullName evidence="3">Histidine kinase/HSP90-like ATPase domain-containing protein</fullName>
    </recommendedName>
</protein>
<dbReference type="CDD" id="cd16936">
    <property type="entry name" value="HATPase_RsbW-like"/>
    <property type="match status" value="1"/>
</dbReference>
<feature type="domain" description="Histidine kinase/HSP90-like ATPase" evidence="3">
    <location>
        <begin position="6"/>
        <end position="74"/>
    </location>
</feature>
<name>A0ABP3SM90_9ACTN</name>
<dbReference type="InterPro" id="IPR003594">
    <property type="entry name" value="HATPase_dom"/>
</dbReference>
<evidence type="ECO:0000256" key="2">
    <source>
        <dbReference type="SAM" id="MobiDB-lite"/>
    </source>
</evidence>
<dbReference type="Gene3D" id="3.30.565.10">
    <property type="entry name" value="Histidine kinase-like ATPase, C-terminal domain"/>
    <property type="match status" value="1"/>
</dbReference>
<comment type="caution">
    <text evidence="4">The sequence shown here is derived from an EMBL/GenBank/DDBJ whole genome shotgun (WGS) entry which is preliminary data.</text>
</comment>
<dbReference type="EMBL" id="BAAAGU010000031">
    <property type="protein sequence ID" value="GAA0651525.1"/>
    <property type="molecule type" value="Genomic_DNA"/>
</dbReference>
<evidence type="ECO:0000259" key="3">
    <source>
        <dbReference type="Pfam" id="PF13581"/>
    </source>
</evidence>
<dbReference type="PANTHER" id="PTHR35526">
    <property type="entry name" value="ANTI-SIGMA-F FACTOR RSBW-RELATED"/>
    <property type="match status" value="1"/>
</dbReference>
<organism evidence="4 5">
    <name type="scientific">Streptomyces thermocarboxydovorans</name>
    <dbReference type="NCBI Taxonomy" id="59298"/>
    <lineage>
        <taxon>Bacteria</taxon>
        <taxon>Bacillati</taxon>
        <taxon>Actinomycetota</taxon>
        <taxon>Actinomycetes</taxon>
        <taxon>Kitasatosporales</taxon>
        <taxon>Streptomycetaceae</taxon>
        <taxon>Streptomyces</taxon>
    </lineage>
</organism>
<keyword evidence="1" id="KW-0808">Transferase</keyword>
<dbReference type="InterPro" id="IPR036890">
    <property type="entry name" value="HATPase_C_sf"/>
</dbReference>
<dbReference type="Pfam" id="PF13581">
    <property type="entry name" value="HATPase_c_2"/>
    <property type="match status" value="1"/>
</dbReference>
<dbReference type="InterPro" id="IPR050267">
    <property type="entry name" value="Anti-sigma-factor_SerPK"/>
</dbReference>
<gene>
    <name evidence="4" type="ORF">GCM10009535_32220</name>
</gene>
<dbReference type="PANTHER" id="PTHR35526:SF3">
    <property type="entry name" value="ANTI-SIGMA-F FACTOR RSBW"/>
    <property type="match status" value="1"/>
</dbReference>
<proteinExistence type="predicted"/>
<keyword evidence="1" id="KW-0723">Serine/threonine-protein kinase</keyword>
<evidence type="ECO:0000313" key="4">
    <source>
        <dbReference type="EMBL" id="GAA0651525.1"/>
    </source>
</evidence>
<keyword evidence="5" id="KW-1185">Reference proteome</keyword>
<sequence>MNQEIAELAANAATHGRVPGRSFRLTLYVAGAVLRIEVSDTRGDRLPVLREPGGGAESGRGLLLVDALADRWGVSDGRFPRRPSGRRWILSHRNPAPRVPVPSATERQRTWGREPFQAPPLPPMAALTRAGEHPRTRWIYQPSRPDARRNAPPQPQT</sequence>
<reference evidence="5" key="1">
    <citation type="journal article" date="2019" name="Int. J. Syst. Evol. Microbiol.">
        <title>The Global Catalogue of Microorganisms (GCM) 10K type strain sequencing project: providing services to taxonomists for standard genome sequencing and annotation.</title>
        <authorList>
            <consortium name="The Broad Institute Genomics Platform"/>
            <consortium name="The Broad Institute Genome Sequencing Center for Infectious Disease"/>
            <person name="Wu L."/>
            <person name="Ma J."/>
        </authorList>
    </citation>
    <scope>NUCLEOTIDE SEQUENCE [LARGE SCALE GENOMIC DNA]</scope>
    <source>
        <strain evidence="5">JCM 10367</strain>
    </source>
</reference>